<feature type="transmembrane region" description="Helical" evidence="4">
    <location>
        <begin position="169"/>
        <end position="191"/>
    </location>
</feature>
<gene>
    <name evidence="6" type="ORF">SAMN05660293_02274</name>
</gene>
<feature type="transmembrane region" description="Helical" evidence="4">
    <location>
        <begin position="98"/>
        <end position="118"/>
    </location>
</feature>
<dbReference type="InterPro" id="IPR009057">
    <property type="entry name" value="Homeodomain-like_sf"/>
</dbReference>
<feature type="transmembrane region" description="Helical" evidence="4">
    <location>
        <begin position="197"/>
        <end position="217"/>
    </location>
</feature>
<dbReference type="CDD" id="cd00093">
    <property type="entry name" value="HTH_XRE"/>
    <property type="match status" value="1"/>
</dbReference>
<dbReference type="STRING" id="651661.SAMN05660293_02274"/>
<evidence type="ECO:0000313" key="7">
    <source>
        <dbReference type="Proteomes" id="UP000190897"/>
    </source>
</evidence>
<organism evidence="6 7">
    <name type="scientific">Dyadobacter psychrophilus</name>
    <dbReference type="NCBI Taxonomy" id="651661"/>
    <lineage>
        <taxon>Bacteria</taxon>
        <taxon>Pseudomonadati</taxon>
        <taxon>Bacteroidota</taxon>
        <taxon>Cytophagia</taxon>
        <taxon>Cytophagales</taxon>
        <taxon>Spirosomataceae</taxon>
        <taxon>Dyadobacter</taxon>
    </lineage>
</organism>
<dbReference type="InterPro" id="IPR001387">
    <property type="entry name" value="Cro/C1-type_HTH"/>
</dbReference>
<reference evidence="7" key="1">
    <citation type="submission" date="2017-02" db="EMBL/GenBank/DDBJ databases">
        <authorList>
            <person name="Varghese N."/>
            <person name="Submissions S."/>
        </authorList>
    </citation>
    <scope>NUCLEOTIDE SEQUENCE [LARGE SCALE GENOMIC DNA]</scope>
    <source>
        <strain evidence="7">DSM 22270</strain>
    </source>
</reference>
<dbReference type="InterPro" id="IPR018062">
    <property type="entry name" value="HTH_AraC-typ_CS"/>
</dbReference>
<feature type="transmembrane region" description="Helical" evidence="4">
    <location>
        <begin position="6"/>
        <end position="30"/>
    </location>
</feature>
<dbReference type="RefSeq" id="WP_082214764.1">
    <property type="nucleotide sequence ID" value="NZ_FUZA01000002.1"/>
</dbReference>
<keyword evidence="2 6" id="KW-0238">DNA-binding</keyword>
<keyword evidence="7" id="KW-1185">Reference proteome</keyword>
<evidence type="ECO:0000256" key="4">
    <source>
        <dbReference type="SAM" id="Phobius"/>
    </source>
</evidence>
<evidence type="ECO:0000256" key="1">
    <source>
        <dbReference type="ARBA" id="ARBA00023015"/>
    </source>
</evidence>
<sequence length="355" mass="40019">MNEGKYILFFFGALGAFNGLILGVYFLFLFRKRNLSSFFLGCLLLALSIRIGKSVFAYFNPALPRIYLQIGLSACFLIGPALLYFIKSTLQQTVKAPNSWKIQIAVLLGIIVVTGILVPYATYPAIWNKYFAKIIYTVWLAYIIASGFQLRVLISNLITKNNVKSAEKWILAIFSANVIVFISFAMALFFGRMYNTYFGGALIFSFVLYSMVFMYFLKGKEDPFALNASKTAAKKISFDEASASLQKLDQLMESQELFKNPNLTLSELAKAVNITPHLLSQILNDHGGKNFTSYINAFRIQEACKMMEANRPFSLEAIGYEVGFNSKSTFYTAFKRIKNTTPLSYKEKLSKTSAF</sequence>
<feature type="domain" description="HTH araC/xylS-type" evidence="5">
    <location>
        <begin position="246"/>
        <end position="348"/>
    </location>
</feature>
<feature type="transmembrane region" description="Helical" evidence="4">
    <location>
        <begin position="130"/>
        <end position="148"/>
    </location>
</feature>
<keyword evidence="4" id="KW-0472">Membrane</keyword>
<accession>A0A1T5EA53</accession>
<feature type="transmembrane region" description="Helical" evidence="4">
    <location>
        <begin position="66"/>
        <end position="86"/>
    </location>
</feature>
<dbReference type="PROSITE" id="PS01124">
    <property type="entry name" value="HTH_ARAC_FAMILY_2"/>
    <property type="match status" value="1"/>
</dbReference>
<keyword evidence="3" id="KW-0804">Transcription</keyword>
<evidence type="ECO:0000259" key="5">
    <source>
        <dbReference type="PROSITE" id="PS01124"/>
    </source>
</evidence>
<dbReference type="GO" id="GO:0043565">
    <property type="term" value="F:sequence-specific DNA binding"/>
    <property type="evidence" value="ECO:0007669"/>
    <property type="project" value="InterPro"/>
</dbReference>
<dbReference type="InterPro" id="IPR018060">
    <property type="entry name" value="HTH_AraC"/>
</dbReference>
<evidence type="ECO:0000313" key="6">
    <source>
        <dbReference type="EMBL" id="SKB80948.1"/>
    </source>
</evidence>
<keyword evidence="4" id="KW-1133">Transmembrane helix</keyword>
<evidence type="ECO:0000256" key="3">
    <source>
        <dbReference type="ARBA" id="ARBA00023163"/>
    </source>
</evidence>
<feature type="transmembrane region" description="Helical" evidence="4">
    <location>
        <begin position="37"/>
        <end position="60"/>
    </location>
</feature>
<dbReference type="Gene3D" id="1.10.10.60">
    <property type="entry name" value="Homeodomain-like"/>
    <property type="match status" value="2"/>
</dbReference>
<dbReference type="OrthoDB" id="5492415at2"/>
<proteinExistence type="predicted"/>
<dbReference type="AlphaFoldDB" id="A0A1T5EA53"/>
<name>A0A1T5EA53_9BACT</name>
<dbReference type="Proteomes" id="UP000190897">
    <property type="component" value="Unassembled WGS sequence"/>
</dbReference>
<keyword evidence="4" id="KW-0812">Transmembrane</keyword>
<dbReference type="Pfam" id="PF12833">
    <property type="entry name" value="HTH_18"/>
    <property type="match status" value="1"/>
</dbReference>
<evidence type="ECO:0000256" key="2">
    <source>
        <dbReference type="ARBA" id="ARBA00023125"/>
    </source>
</evidence>
<dbReference type="SMART" id="SM00342">
    <property type="entry name" value="HTH_ARAC"/>
    <property type="match status" value="1"/>
</dbReference>
<keyword evidence="1" id="KW-0805">Transcription regulation</keyword>
<dbReference type="EMBL" id="FUZA01000002">
    <property type="protein sequence ID" value="SKB80948.1"/>
    <property type="molecule type" value="Genomic_DNA"/>
</dbReference>
<dbReference type="PANTHER" id="PTHR43280:SF29">
    <property type="entry name" value="ARAC-FAMILY TRANSCRIPTIONAL REGULATOR"/>
    <property type="match status" value="1"/>
</dbReference>
<protein>
    <submittedName>
        <fullName evidence="6">AraC-type DNA-binding protein</fullName>
    </submittedName>
</protein>
<dbReference type="PANTHER" id="PTHR43280">
    <property type="entry name" value="ARAC-FAMILY TRANSCRIPTIONAL REGULATOR"/>
    <property type="match status" value="1"/>
</dbReference>
<dbReference type="GO" id="GO:0003700">
    <property type="term" value="F:DNA-binding transcription factor activity"/>
    <property type="evidence" value="ECO:0007669"/>
    <property type="project" value="InterPro"/>
</dbReference>
<dbReference type="PROSITE" id="PS00041">
    <property type="entry name" value="HTH_ARAC_FAMILY_1"/>
    <property type="match status" value="1"/>
</dbReference>
<dbReference type="SUPFAM" id="SSF46689">
    <property type="entry name" value="Homeodomain-like"/>
    <property type="match status" value="1"/>
</dbReference>